<gene>
    <name evidence="1" type="ORF">H0H26_11460</name>
</gene>
<organism evidence="1 2">
    <name type="scientific">Flavobacterium psychrophilum</name>
    <dbReference type="NCBI Taxonomy" id="96345"/>
    <lineage>
        <taxon>Bacteria</taxon>
        <taxon>Pseudomonadati</taxon>
        <taxon>Bacteroidota</taxon>
        <taxon>Flavobacteriia</taxon>
        <taxon>Flavobacteriales</taxon>
        <taxon>Flavobacteriaceae</taxon>
        <taxon>Flavobacterium</taxon>
    </lineage>
</organism>
<evidence type="ECO:0000313" key="2">
    <source>
        <dbReference type="Proteomes" id="UP000596329"/>
    </source>
</evidence>
<dbReference type="Proteomes" id="UP000596329">
    <property type="component" value="Chromosome"/>
</dbReference>
<sequence>MNKITKYLDTYSCNKHAYNVENPLVFTIDFIDSTGFGWANIYSEFYQNHTNKKTDLFFEFKEFISTHTFKIGNHFLI</sequence>
<evidence type="ECO:0000313" key="1">
    <source>
        <dbReference type="EMBL" id="QRE03491.1"/>
    </source>
</evidence>
<dbReference type="EMBL" id="CP059075">
    <property type="protein sequence ID" value="QRE03491.1"/>
    <property type="molecule type" value="Genomic_DNA"/>
</dbReference>
<name>A0A7U2NE63_FLAPS</name>
<accession>A0A7U2NE63</accession>
<proteinExistence type="predicted"/>
<dbReference type="AlphaFoldDB" id="A0A7U2NE63"/>
<reference evidence="1 2" key="1">
    <citation type="submission" date="2020-07" db="EMBL/GenBank/DDBJ databases">
        <title>Genomic characterization of Flavobacterium psychrophilum strains.</title>
        <authorList>
            <person name="Castillo D."/>
            <person name="Jorgensen J."/>
            <person name="Middelboe M."/>
        </authorList>
    </citation>
    <scope>NUCLEOTIDE SEQUENCE [LARGE SCALE GENOMIC DNA]</scope>
    <source>
        <strain evidence="1 2">FPS-R7</strain>
    </source>
</reference>
<protein>
    <submittedName>
        <fullName evidence="1">Uncharacterized protein</fullName>
    </submittedName>
</protein>